<dbReference type="GO" id="GO:0045892">
    <property type="term" value="P:negative regulation of DNA-templated transcription"/>
    <property type="evidence" value="ECO:0007669"/>
    <property type="project" value="UniProtKB-ARBA"/>
</dbReference>
<gene>
    <name evidence="6" type="ORF">SAMN04489793_1337</name>
</gene>
<keyword evidence="1" id="KW-0805">Transcription regulation</keyword>
<dbReference type="InterPro" id="IPR001647">
    <property type="entry name" value="HTH_TetR"/>
</dbReference>
<evidence type="ECO:0000313" key="7">
    <source>
        <dbReference type="Proteomes" id="UP000182241"/>
    </source>
</evidence>
<evidence type="ECO:0000256" key="4">
    <source>
        <dbReference type="PROSITE-ProRule" id="PRU00335"/>
    </source>
</evidence>
<dbReference type="Gene3D" id="1.10.357.10">
    <property type="entry name" value="Tetracycline Repressor, domain 2"/>
    <property type="match status" value="1"/>
</dbReference>
<dbReference type="FunFam" id="1.10.10.60:FF:000141">
    <property type="entry name" value="TetR family transcriptional regulator"/>
    <property type="match status" value="1"/>
</dbReference>
<evidence type="ECO:0000259" key="5">
    <source>
        <dbReference type="PROSITE" id="PS50977"/>
    </source>
</evidence>
<dbReference type="PRINTS" id="PR00455">
    <property type="entry name" value="HTHTETR"/>
</dbReference>
<dbReference type="InterPro" id="IPR039536">
    <property type="entry name" value="TetR_C_Proteobacteria"/>
</dbReference>
<evidence type="ECO:0000313" key="6">
    <source>
        <dbReference type="EMBL" id="SEC01554.1"/>
    </source>
</evidence>
<dbReference type="InterPro" id="IPR050109">
    <property type="entry name" value="HTH-type_TetR-like_transc_reg"/>
</dbReference>
<dbReference type="OrthoDB" id="7186128at2"/>
<dbReference type="PROSITE" id="PS50977">
    <property type="entry name" value="HTH_TETR_2"/>
    <property type="match status" value="1"/>
</dbReference>
<dbReference type="Pfam" id="PF14246">
    <property type="entry name" value="TetR_C_7"/>
    <property type="match status" value="1"/>
</dbReference>
<dbReference type="PANTHER" id="PTHR30055:SF146">
    <property type="entry name" value="HTH-TYPE TRANSCRIPTIONAL DUAL REGULATOR CECR"/>
    <property type="match status" value="1"/>
</dbReference>
<dbReference type="SUPFAM" id="SSF46689">
    <property type="entry name" value="Homeodomain-like"/>
    <property type="match status" value="1"/>
</dbReference>
<dbReference type="EMBL" id="FNSA01000003">
    <property type="protein sequence ID" value="SEC01554.1"/>
    <property type="molecule type" value="Genomic_DNA"/>
</dbReference>
<evidence type="ECO:0000256" key="2">
    <source>
        <dbReference type="ARBA" id="ARBA00023125"/>
    </source>
</evidence>
<keyword evidence="3" id="KW-0804">Transcription</keyword>
<dbReference type="RefSeq" id="WP_068524376.1">
    <property type="nucleotide sequence ID" value="NZ_CP160859.1"/>
</dbReference>
<reference evidence="7" key="1">
    <citation type="submission" date="2016-10" db="EMBL/GenBank/DDBJ databases">
        <authorList>
            <person name="Varghese N."/>
            <person name="Submissions S."/>
        </authorList>
    </citation>
    <scope>NUCLEOTIDE SEQUENCE [LARGE SCALE GENOMIC DNA]</scope>
    <source>
        <strain evidence="7">DSM 44234</strain>
    </source>
</reference>
<dbReference type="Pfam" id="PF00440">
    <property type="entry name" value="TetR_N"/>
    <property type="match status" value="1"/>
</dbReference>
<dbReference type="GO" id="GO:0003700">
    <property type="term" value="F:DNA-binding transcription factor activity"/>
    <property type="evidence" value="ECO:0007669"/>
    <property type="project" value="TreeGrafter"/>
</dbReference>
<dbReference type="InterPro" id="IPR009057">
    <property type="entry name" value="Homeodomain-like_sf"/>
</dbReference>
<feature type="domain" description="HTH tetR-type" evidence="5">
    <location>
        <begin position="16"/>
        <end position="76"/>
    </location>
</feature>
<keyword evidence="2 4" id="KW-0238">DNA-binding</keyword>
<protein>
    <submittedName>
        <fullName evidence="6">DNA-binding transcriptional regulator, AcrR family</fullName>
    </submittedName>
</protein>
<evidence type="ECO:0000256" key="1">
    <source>
        <dbReference type="ARBA" id="ARBA00023015"/>
    </source>
</evidence>
<accession>A0A1H4P2L3</accession>
<dbReference type="GeneID" id="300999818"/>
<dbReference type="Proteomes" id="UP000182241">
    <property type="component" value="Unassembled WGS sequence"/>
</dbReference>
<organism evidence="6 7">
    <name type="scientific">Tsukamurella tyrosinosolvens</name>
    <dbReference type="NCBI Taxonomy" id="57704"/>
    <lineage>
        <taxon>Bacteria</taxon>
        <taxon>Bacillati</taxon>
        <taxon>Actinomycetota</taxon>
        <taxon>Actinomycetes</taxon>
        <taxon>Mycobacteriales</taxon>
        <taxon>Tsukamurellaceae</taxon>
        <taxon>Tsukamurella</taxon>
    </lineage>
</organism>
<dbReference type="PANTHER" id="PTHR30055">
    <property type="entry name" value="HTH-TYPE TRANSCRIPTIONAL REGULATOR RUTR"/>
    <property type="match status" value="1"/>
</dbReference>
<dbReference type="STRING" id="57704.SAMN04489793_1337"/>
<keyword evidence="7" id="KW-1185">Reference proteome</keyword>
<evidence type="ECO:0000256" key="3">
    <source>
        <dbReference type="ARBA" id="ARBA00023163"/>
    </source>
</evidence>
<dbReference type="InterPro" id="IPR036271">
    <property type="entry name" value="Tet_transcr_reg_TetR-rel_C_sf"/>
</dbReference>
<sequence length="219" mass="23338">MDTAPDAPRLRGRPGGSSGADLLAIARDLLLDRGFAGTTMDAVAAGARISKQTLYRQYPSKDDLYAAVVRDWVDRGRDAMRPHLDALIATDDARRGLRALAGTLQAGVLSGPVLRMRTLVAAEAQRFPDVADDYVRRSWDRNQGLLADALARLAARGLLRVDDPAAAAEQFTWLVLAAPLNRLTLTGGRTGGTQEESDAVADEAVATFLARYAPRGAGG</sequence>
<feature type="DNA-binding region" description="H-T-H motif" evidence="4">
    <location>
        <begin position="39"/>
        <end position="58"/>
    </location>
</feature>
<name>A0A1H4P2L3_TSUTY</name>
<dbReference type="AlphaFoldDB" id="A0A1H4P2L3"/>
<dbReference type="GO" id="GO:0000976">
    <property type="term" value="F:transcription cis-regulatory region binding"/>
    <property type="evidence" value="ECO:0007669"/>
    <property type="project" value="TreeGrafter"/>
</dbReference>
<dbReference type="SUPFAM" id="SSF48498">
    <property type="entry name" value="Tetracyclin repressor-like, C-terminal domain"/>
    <property type="match status" value="1"/>
</dbReference>
<proteinExistence type="predicted"/>